<reference evidence="2 3" key="1">
    <citation type="submission" date="2022-11" db="EMBL/GenBank/DDBJ databases">
        <title>Anaerobic phenanthrene biodegradation by a DNRA strain PheN6.</title>
        <authorList>
            <person name="Zhang Z."/>
        </authorList>
    </citation>
    <scope>NUCLEOTIDE SEQUENCE [LARGE SCALE GENOMIC DNA]</scope>
    <source>
        <strain evidence="2 3">PheN6</strain>
    </source>
</reference>
<evidence type="ECO:0000256" key="1">
    <source>
        <dbReference type="SAM" id="MobiDB-lite"/>
    </source>
</evidence>
<evidence type="ECO:0000313" key="3">
    <source>
        <dbReference type="Proteomes" id="UP001150259"/>
    </source>
</evidence>
<evidence type="ECO:0000313" key="2">
    <source>
        <dbReference type="EMBL" id="MDC5698716.1"/>
    </source>
</evidence>
<feature type="region of interest" description="Disordered" evidence="1">
    <location>
        <begin position="1"/>
        <end position="44"/>
    </location>
</feature>
<proteinExistence type="predicted"/>
<accession>A0ABT5GM21</accession>
<dbReference type="EMBL" id="JAPFQL010000081">
    <property type="protein sequence ID" value="MDC5698716.1"/>
    <property type="molecule type" value="Genomic_DNA"/>
</dbReference>
<keyword evidence="3" id="KW-1185">Reference proteome</keyword>
<organism evidence="2 3">
    <name type="scientific">Intrasporangium calvum</name>
    <dbReference type="NCBI Taxonomy" id="53358"/>
    <lineage>
        <taxon>Bacteria</taxon>
        <taxon>Bacillati</taxon>
        <taxon>Actinomycetota</taxon>
        <taxon>Actinomycetes</taxon>
        <taxon>Micrococcales</taxon>
        <taxon>Intrasporangiaceae</taxon>
        <taxon>Intrasporangium</taxon>
    </lineage>
</organism>
<comment type="caution">
    <text evidence="2">The sequence shown here is derived from an EMBL/GenBank/DDBJ whole genome shotgun (WGS) entry which is preliminary data.</text>
</comment>
<dbReference type="Proteomes" id="UP001150259">
    <property type="component" value="Unassembled WGS sequence"/>
</dbReference>
<protein>
    <submittedName>
        <fullName evidence="2">Uncharacterized protein</fullName>
    </submittedName>
</protein>
<name>A0ABT5GM21_9MICO</name>
<sequence>MPAGTIPSPSSATSSVPTSTPSSSPTTKSSAAPDFPEGVPAAARKHTKEGAVAFVRHYVSELNAAWRDPDPDRIGRLCLKTSKSCQAFIVAAEELDREGRRYSSDAVRIDRAGPFGEAGKQFRVEFHGGQTGARVVDANGKVVDEESVSTTHNMFFLEWTTSGWMIAAIKDFK</sequence>
<feature type="compositionally biased region" description="Low complexity" evidence="1">
    <location>
        <begin position="1"/>
        <end position="33"/>
    </location>
</feature>
<gene>
    <name evidence="2" type="ORF">OO014_15780</name>
</gene>